<reference evidence="10" key="1">
    <citation type="journal article" date="2021" name="Proc. Natl. Acad. Sci. U.S.A.">
        <title>A Catalog of Tens of Thousands of Viruses from Human Metagenomes Reveals Hidden Associations with Chronic Diseases.</title>
        <authorList>
            <person name="Tisza M.J."/>
            <person name="Buck C.B."/>
        </authorList>
    </citation>
    <scope>NUCLEOTIDE SEQUENCE</scope>
    <source>
        <strain evidence="10">CtAkS7</strain>
    </source>
</reference>
<organism evidence="10">
    <name type="scientific">Siphoviridae sp. ctAkS7</name>
    <dbReference type="NCBI Taxonomy" id="2827798"/>
    <lineage>
        <taxon>Viruses</taxon>
        <taxon>Duplodnaviria</taxon>
        <taxon>Heunggongvirae</taxon>
        <taxon>Uroviricota</taxon>
        <taxon>Caudoviricetes</taxon>
    </lineage>
</organism>
<keyword evidence="5" id="KW-0378">Hydrolase</keyword>
<keyword evidence="4" id="KW-0081">Bacteriolytic enzyme</keyword>
<evidence type="ECO:0000256" key="7">
    <source>
        <dbReference type="SAM" id="MobiDB-lite"/>
    </source>
</evidence>
<dbReference type="InterPro" id="IPR002502">
    <property type="entry name" value="Amidase_domain"/>
</dbReference>
<feature type="compositionally biased region" description="Basic and acidic residues" evidence="7">
    <location>
        <begin position="275"/>
        <end position="301"/>
    </location>
</feature>
<sequence length="415" mass="45343">MSNSNLVTRWWPANPTNYTGGREGNKIQGIVVHHAASTSLDSIGAAFARAGRNGSAHYGVGGNQIHQYVDEANTTWHCSNWWGNVRTVGIETTNSTGAPNWEIAPDTFETLVKLVADIAKRNNLGKLWINPKADMPVLSGHKDWYGASTVCPGPSLYPRLQEIADRANAINFPPVVEVKPMIVWVNIEPLVLKAKAKVDIIDLDTGADKGDIQAGMVISNLVQETTVNGKKYYRTLYSKTKGFNNGILAEALEPMVAPVSPDSVINGGVKETKPEIKVSTEEEKRPITEKEVKEEAKKDDGFGDDIAPVPGVKPGMKPEEVQKLIEEQKKNMKIAEEIIDEVNKDMEFSPKTKMIVYLLGDLLIIAGTQAPLVVALVNTTDAVTFGQLLGQLLLSTGTMLLFTFKLLKKKGEKNV</sequence>
<evidence type="ECO:0000256" key="6">
    <source>
        <dbReference type="ARBA" id="ARBA00023316"/>
    </source>
</evidence>
<keyword evidence="3" id="KW-0929">Antimicrobial</keyword>
<dbReference type="SUPFAM" id="SSF55846">
    <property type="entry name" value="N-acetylmuramoyl-L-alanine amidase-like"/>
    <property type="match status" value="1"/>
</dbReference>
<dbReference type="EC" id="3.5.1.28" evidence="2"/>
<evidence type="ECO:0000256" key="5">
    <source>
        <dbReference type="ARBA" id="ARBA00022801"/>
    </source>
</evidence>
<dbReference type="GO" id="GO:0042742">
    <property type="term" value="P:defense response to bacterium"/>
    <property type="evidence" value="ECO:0007669"/>
    <property type="project" value="UniProtKB-KW"/>
</dbReference>
<feature type="domain" description="N-acetylmuramoyl-L-alanine amidase" evidence="9">
    <location>
        <begin position="15"/>
        <end position="153"/>
    </location>
</feature>
<evidence type="ECO:0000256" key="3">
    <source>
        <dbReference type="ARBA" id="ARBA00022529"/>
    </source>
</evidence>
<dbReference type="GO" id="GO:0008745">
    <property type="term" value="F:N-acetylmuramoyl-L-alanine amidase activity"/>
    <property type="evidence" value="ECO:0007669"/>
    <property type="project" value="UniProtKB-EC"/>
</dbReference>
<protein>
    <recommendedName>
        <fullName evidence="2">N-acetylmuramoyl-L-alanine amidase</fullName>
        <ecNumber evidence="2">3.5.1.28</ecNumber>
    </recommendedName>
</protein>
<evidence type="ECO:0000313" key="10">
    <source>
        <dbReference type="EMBL" id="DAF55710.1"/>
    </source>
</evidence>
<dbReference type="InterPro" id="IPR036505">
    <property type="entry name" value="Amidase/PGRP_sf"/>
</dbReference>
<feature type="transmembrane region" description="Helical" evidence="8">
    <location>
        <begin position="354"/>
        <end position="376"/>
    </location>
</feature>
<feature type="transmembrane region" description="Helical" evidence="8">
    <location>
        <begin position="388"/>
        <end position="407"/>
    </location>
</feature>
<dbReference type="InterPro" id="IPR051206">
    <property type="entry name" value="NAMLAA_amidase_2"/>
</dbReference>
<dbReference type="EMBL" id="BK032698">
    <property type="protein sequence ID" value="DAF55710.1"/>
    <property type="molecule type" value="Genomic_DNA"/>
</dbReference>
<comment type="catalytic activity">
    <reaction evidence="1">
        <text>Hydrolyzes the link between N-acetylmuramoyl residues and L-amino acid residues in certain cell-wall glycopeptides.</text>
        <dbReference type="EC" id="3.5.1.28"/>
    </reaction>
</comment>
<evidence type="ECO:0000259" key="9">
    <source>
        <dbReference type="SMART" id="SM00644"/>
    </source>
</evidence>
<dbReference type="PANTHER" id="PTHR30417:SF1">
    <property type="entry name" value="N-ACETYLMURAMOYL-L-ALANINE AMIDASE AMID"/>
    <property type="match status" value="1"/>
</dbReference>
<name>A0A8S5SXN8_9CAUD</name>
<dbReference type="Gene3D" id="3.40.80.10">
    <property type="entry name" value="Peptidoglycan recognition protein-like"/>
    <property type="match status" value="1"/>
</dbReference>
<dbReference type="GO" id="GO:0009253">
    <property type="term" value="P:peptidoglycan catabolic process"/>
    <property type="evidence" value="ECO:0007669"/>
    <property type="project" value="InterPro"/>
</dbReference>
<keyword evidence="6" id="KW-0961">Cell wall biogenesis/degradation</keyword>
<evidence type="ECO:0000256" key="1">
    <source>
        <dbReference type="ARBA" id="ARBA00001561"/>
    </source>
</evidence>
<dbReference type="GO" id="GO:0071555">
    <property type="term" value="P:cell wall organization"/>
    <property type="evidence" value="ECO:0007669"/>
    <property type="project" value="UniProtKB-KW"/>
</dbReference>
<dbReference type="GO" id="GO:0001897">
    <property type="term" value="P:symbiont-mediated cytolysis of host cell"/>
    <property type="evidence" value="ECO:0007669"/>
    <property type="project" value="UniProtKB-ARBA"/>
</dbReference>
<evidence type="ECO:0000256" key="4">
    <source>
        <dbReference type="ARBA" id="ARBA00022638"/>
    </source>
</evidence>
<evidence type="ECO:0000256" key="8">
    <source>
        <dbReference type="SAM" id="Phobius"/>
    </source>
</evidence>
<evidence type="ECO:0000256" key="2">
    <source>
        <dbReference type="ARBA" id="ARBA00011901"/>
    </source>
</evidence>
<keyword evidence="8" id="KW-0812">Transmembrane</keyword>
<proteinExistence type="predicted"/>
<feature type="region of interest" description="Disordered" evidence="7">
    <location>
        <begin position="275"/>
        <end position="313"/>
    </location>
</feature>
<dbReference type="PANTHER" id="PTHR30417">
    <property type="entry name" value="N-ACETYLMURAMOYL-L-ALANINE AMIDASE AMID"/>
    <property type="match status" value="1"/>
</dbReference>
<keyword evidence="8" id="KW-0472">Membrane</keyword>
<dbReference type="CDD" id="cd06583">
    <property type="entry name" value="PGRP"/>
    <property type="match status" value="1"/>
</dbReference>
<dbReference type="GO" id="GO:0009254">
    <property type="term" value="P:peptidoglycan turnover"/>
    <property type="evidence" value="ECO:0007669"/>
    <property type="project" value="TreeGrafter"/>
</dbReference>
<dbReference type="Pfam" id="PF01510">
    <property type="entry name" value="Amidase_2"/>
    <property type="match status" value="1"/>
</dbReference>
<keyword evidence="8" id="KW-1133">Transmembrane helix</keyword>
<accession>A0A8S5SXN8</accession>
<dbReference type="SMART" id="SM00644">
    <property type="entry name" value="Ami_2"/>
    <property type="match status" value="1"/>
</dbReference>